<dbReference type="AlphaFoldDB" id="A0A0F9BQQ0"/>
<sequence length="60" mass="6835">NINIPEKCQGEWTHPQRAQLAIETYLNKVWKAADEVTKKASSKARRKAELLAEKQEEANA</sequence>
<organism evidence="1">
    <name type="scientific">marine sediment metagenome</name>
    <dbReference type="NCBI Taxonomy" id="412755"/>
    <lineage>
        <taxon>unclassified sequences</taxon>
        <taxon>metagenomes</taxon>
        <taxon>ecological metagenomes</taxon>
    </lineage>
</organism>
<evidence type="ECO:0000313" key="1">
    <source>
        <dbReference type="EMBL" id="KKL24204.1"/>
    </source>
</evidence>
<feature type="non-terminal residue" evidence="1">
    <location>
        <position position="1"/>
    </location>
</feature>
<name>A0A0F9BQQ0_9ZZZZ</name>
<comment type="caution">
    <text evidence="1">The sequence shown here is derived from an EMBL/GenBank/DDBJ whole genome shotgun (WGS) entry which is preliminary data.</text>
</comment>
<proteinExistence type="predicted"/>
<accession>A0A0F9BQQ0</accession>
<reference evidence="1" key="1">
    <citation type="journal article" date="2015" name="Nature">
        <title>Complex archaea that bridge the gap between prokaryotes and eukaryotes.</title>
        <authorList>
            <person name="Spang A."/>
            <person name="Saw J.H."/>
            <person name="Jorgensen S.L."/>
            <person name="Zaremba-Niedzwiedzka K."/>
            <person name="Martijn J."/>
            <person name="Lind A.E."/>
            <person name="van Eijk R."/>
            <person name="Schleper C."/>
            <person name="Guy L."/>
            <person name="Ettema T.J."/>
        </authorList>
    </citation>
    <scope>NUCLEOTIDE SEQUENCE</scope>
</reference>
<gene>
    <name evidence="1" type="ORF">LCGC14_2417660</name>
</gene>
<protein>
    <submittedName>
        <fullName evidence="1">Uncharacterized protein</fullName>
    </submittedName>
</protein>
<dbReference type="EMBL" id="LAZR01036681">
    <property type="protein sequence ID" value="KKL24204.1"/>
    <property type="molecule type" value="Genomic_DNA"/>
</dbReference>